<evidence type="ECO:0000313" key="2">
    <source>
        <dbReference type="EMBL" id="KAJ8039083.1"/>
    </source>
</evidence>
<dbReference type="AlphaFoldDB" id="A0A9Q1C6E9"/>
<feature type="compositionally biased region" description="Basic residues" evidence="1">
    <location>
        <begin position="50"/>
        <end position="64"/>
    </location>
</feature>
<gene>
    <name evidence="2" type="ORF">HOLleu_16692</name>
</gene>
<organism evidence="2 3">
    <name type="scientific">Holothuria leucospilota</name>
    <name type="common">Black long sea cucumber</name>
    <name type="synonym">Mertensiothuria leucospilota</name>
    <dbReference type="NCBI Taxonomy" id="206669"/>
    <lineage>
        <taxon>Eukaryota</taxon>
        <taxon>Metazoa</taxon>
        <taxon>Echinodermata</taxon>
        <taxon>Eleutherozoa</taxon>
        <taxon>Echinozoa</taxon>
        <taxon>Holothuroidea</taxon>
        <taxon>Aspidochirotacea</taxon>
        <taxon>Aspidochirotida</taxon>
        <taxon>Holothuriidae</taxon>
        <taxon>Holothuria</taxon>
    </lineage>
</organism>
<evidence type="ECO:0000256" key="1">
    <source>
        <dbReference type="SAM" id="MobiDB-lite"/>
    </source>
</evidence>
<protein>
    <submittedName>
        <fullName evidence="2">Uncharacterized protein</fullName>
    </submittedName>
</protein>
<comment type="caution">
    <text evidence="2">The sequence shown here is derived from an EMBL/GenBank/DDBJ whole genome shotgun (WGS) entry which is preliminary data.</text>
</comment>
<proteinExistence type="predicted"/>
<evidence type="ECO:0000313" key="3">
    <source>
        <dbReference type="Proteomes" id="UP001152320"/>
    </source>
</evidence>
<dbReference type="EMBL" id="JAIZAY010000007">
    <property type="protein sequence ID" value="KAJ8039083.1"/>
    <property type="molecule type" value="Genomic_DNA"/>
</dbReference>
<sequence>MTGHKHKCQTNYTHRATGNKRVCVTTELGLQQLPPQPTPKHLPTTTYHPNKFRPHAQRKHHARRQLYTPRQHNARRQHYARRQYYAPKATPRPKATLRPKATALKKHRGKYRCTLPKGAPEAVVAKENQQLRDFLAISFIIQNL</sequence>
<keyword evidence="3" id="KW-1185">Reference proteome</keyword>
<name>A0A9Q1C6E9_HOLLE</name>
<accession>A0A9Q1C6E9</accession>
<feature type="region of interest" description="Disordered" evidence="1">
    <location>
        <begin position="31"/>
        <end position="78"/>
    </location>
</feature>
<reference evidence="2" key="1">
    <citation type="submission" date="2021-10" db="EMBL/GenBank/DDBJ databases">
        <title>Tropical sea cucumber genome reveals ecological adaptation and Cuvierian tubules defense mechanism.</title>
        <authorList>
            <person name="Chen T."/>
        </authorList>
    </citation>
    <scope>NUCLEOTIDE SEQUENCE</scope>
    <source>
        <strain evidence="2">Nanhai2018</strain>
        <tissue evidence="2">Muscle</tissue>
    </source>
</reference>
<dbReference type="Proteomes" id="UP001152320">
    <property type="component" value="Chromosome 7"/>
</dbReference>